<evidence type="ECO:0000313" key="2">
    <source>
        <dbReference type="EMBL" id="KAK3396208.1"/>
    </source>
</evidence>
<dbReference type="EMBL" id="JAUTDP010000009">
    <property type="protein sequence ID" value="KAK3396208.1"/>
    <property type="molecule type" value="Genomic_DNA"/>
</dbReference>
<proteinExistence type="predicted"/>
<organism evidence="2 3">
    <name type="scientific">Sordaria brevicollis</name>
    <dbReference type="NCBI Taxonomy" id="83679"/>
    <lineage>
        <taxon>Eukaryota</taxon>
        <taxon>Fungi</taxon>
        <taxon>Dikarya</taxon>
        <taxon>Ascomycota</taxon>
        <taxon>Pezizomycotina</taxon>
        <taxon>Sordariomycetes</taxon>
        <taxon>Sordariomycetidae</taxon>
        <taxon>Sordariales</taxon>
        <taxon>Sordariaceae</taxon>
        <taxon>Sordaria</taxon>
    </lineage>
</organism>
<feature type="compositionally biased region" description="Basic and acidic residues" evidence="1">
    <location>
        <begin position="122"/>
        <end position="136"/>
    </location>
</feature>
<name>A0AAE0PA94_SORBR</name>
<evidence type="ECO:0000256" key="1">
    <source>
        <dbReference type="SAM" id="MobiDB-lite"/>
    </source>
</evidence>
<evidence type="ECO:0000313" key="3">
    <source>
        <dbReference type="Proteomes" id="UP001281003"/>
    </source>
</evidence>
<sequence length="395" mass="45063">MGGPPEDTVRYLAHSLQQFQFKYQARLPGSPDGTYNIRIQHSPSPQEYRTLRAYAGLPPIPPMSDETRPFRPEHMYCCTVTFKPSSEFLDQELMPVFGPTTTRVSSGCVKVETDSSSIKPEANADAKPCDSDSHREVNNEETTHNRYEIAELHVAPWHEGQGLEDVILDYFLDVASLFNAYFPALSEDETKVLEPSVTVKARDDFDMKFYASKGFVKNDTDKNNSPRDMILERGVIRALAKKRREDEKKNEPRPTKSRVEEWDDNYIWTKGRKAYEEILEVEGLLEKLRPKIPAEQGEGQLEDMLEDLSDIIQSIEMAEEVLNDKDVTRMIEEPEADMSCGMASFSEDIPGRDGKEKRVLPVRQRSGTCTVIDERKNVVRVKAERLSRMSRSSSI</sequence>
<accession>A0AAE0PA94</accession>
<reference evidence="2" key="1">
    <citation type="journal article" date="2023" name="Mol. Phylogenet. Evol.">
        <title>Genome-scale phylogeny and comparative genomics of the fungal order Sordariales.</title>
        <authorList>
            <person name="Hensen N."/>
            <person name="Bonometti L."/>
            <person name="Westerberg I."/>
            <person name="Brannstrom I.O."/>
            <person name="Guillou S."/>
            <person name="Cros-Aarteil S."/>
            <person name="Calhoun S."/>
            <person name="Haridas S."/>
            <person name="Kuo A."/>
            <person name="Mondo S."/>
            <person name="Pangilinan J."/>
            <person name="Riley R."/>
            <person name="LaButti K."/>
            <person name="Andreopoulos B."/>
            <person name="Lipzen A."/>
            <person name="Chen C."/>
            <person name="Yan M."/>
            <person name="Daum C."/>
            <person name="Ng V."/>
            <person name="Clum A."/>
            <person name="Steindorff A."/>
            <person name="Ohm R.A."/>
            <person name="Martin F."/>
            <person name="Silar P."/>
            <person name="Natvig D.O."/>
            <person name="Lalanne C."/>
            <person name="Gautier V."/>
            <person name="Ament-Velasquez S.L."/>
            <person name="Kruys A."/>
            <person name="Hutchinson M.I."/>
            <person name="Powell A.J."/>
            <person name="Barry K."/>
            <person name="Miller A.N."/>
            <person name="Grigoriev I.V."/>
            <person name="Debuchy R."/>
            <person name="Gladieux P."/>
            <person name="Hiltunen Thoren M."/>
            <person name="Johannesson H."/>
        </authorList>
    </citation>
    <scope>NUCLEOTIDE SEQUENCE</scope>
    <source>
        <strain evidence="2">FGSC 1904</strain>
    </source>
</reference>
<gene>
    <name evidence="2" type="ORF">B0T20DRAFT_358211</name>
</gene>
<dbReference type="AlphaFoldDB" id="A0AAE0PA94"/>
<reference evidence="2" key="2">
    <citation type="submission" date="2023-07" db="EMBL/GenBank/DDBJ databases">
        <authorList>
            <consortium name="Lawrence Berkeley National Laboratory"/>
            <person name="Haridas S."/>
            <person name="Hensen N."/>
            <person name="Bonometti L."/>
            <person name="Westerberg I."/>
            <person name="Brannstrom I.O."/>
            <person name="Guillou S."/>
            <person name="Cros-Aarteil S."/>
            <person name="Calhoun S."/>
            <person name="Kuo A."/>
            <person name="Mondo S."/>
            <person name="Pangilinan J."/>
            <person name="Riley R."/>
            <person name="LaButti K."/>
            <person name="Andreopoulos B."/>
            <person name="Lipzen A."/>
            <person name="Chen C."/>
            <person name="Yanf M."/>
            <person name="Daum C."/>
            <person name="Ng V."/>
            <person name="Clum A."/>
            <person name="Steindorff A."/>
            <person name="Ohm R."/>
            <person name="Martin F."/>
            <person name="Silar P."/>
            <person name="Natvig D."/>
            <person name="Lalanne C."/>
            <person name="Gautier V."/>
            <person name="Ament-velasquez S.L."/>
            <person name="Kruys A."/>
            <person name="Hutchinson M.I."/>
            <person name="Powell A.J."/>
            <person name="Barry K."/>
            <person name="Miller A.N."/>
            <person name="Grigoriev I.V."/>
            <person name="Debuchy R."/>
            <person name="Gladieux P."/>
            <person name="Thoren M.H."/>
            <person name="Johannesson H."/>
        </authorList>
    </citation>
    <scope>NUCLEOTIDE SEQUENCE</scope>
    <source>
        <strain evidence="2">FGSC 1904</strain>
    </source>
</reference>
<dbReference type="Proteomes" id="UP001281003">
    <property type="component" value="Unassembled WGS sequence"/>
</dbReference>
<protein>
    <submittedName>
        <fullName evidence="2">Uncharacterized protein</fullName>
    </submittedName>
</protein>
<keyword evidence="3" id="KW-1185">Reference proteome</keyword>
<comment type="caution">
    <text evidence="2">The sequence shown here is derived from an EMBL/GenBank/DDBJ whole genome shotgun (WGS) entry which is preliminary data.</text>
</comment>
<feature type="region of interest" description="Disordered" evidence="1">
    <location>
        <begin position="115"/>
        <end position="136"/>
    </location>
</feature>